<dbReference type="GO" id="GO:0043495">
    <property type="term" value="F:protein-membrane adaptor activity"/>
    <property type="evidence" value="ECO:0007669"/>
    <property type="project" value="InterPro"/>
</dbReference>
<organism evidence="3">
    <name type="scientific">Corethron hystrix</name>
    <dbReference type="NCBI Taxonomy" id="216773"/>
    <lineage>
        <taxon>Eukaryota</taxon>
        <taxon>Sar</taxon>
        <taxon>Stramenopiles</taxon>
        <taxon>Ochrophyta</taxon>
        <taxon>Bacillariophyta</taxon>
        <taxon>Coscinodiscophyceae</taxon>
        <taxon>Corethrophycidae</taxon>
        <taxon>Corethrales</taxon>
        <taxon>Corethraceae</taxon>
        <taxon>Corethron</taxon>
    </lineage>
</organism>
<gene>
    <name evidence="3" type="ORF">CHYS00102_LOCUS28339</name>
</gene>
<reference evidence="3" key="1">
    <citation type="submission" date="2021-01" db="EMBL/GenBank/DDBJ databases">
        <authorList>
            <person name="Corre E."/>
            <person name="Pelletier E."/>
            <person name="Niang G."/>
            <person name="Scheremetjew M."/>
            <person name="Finn R."/>
            <person name="Kale V."/>
            <person name="Holt S."/>
            <person name="Cochrane G."/>
            <person name="Meng A."/>
            <person name="Brown T."/>
            <person name="Cohen L."/>
        </authorList>
    </citation>
    <scope>NUCLEOTIDE SEQUENCE</scope>
    <source>
        <strain evidence="3">308</strain>
    </source>
</reference>
<evidence type="ECO:0000256" key="1">
    <source>
        <dbReference type="ARBA" id="ARBA00005462"/>
    </source>
</evidence>
<dbReference type="GO" id="GO:0071562">
    <property type="term" value="P:nucleus-vacuole junction assembly"/>
    <property type="evidence" value="ECO:0007669"/>
    <property type="project" value="InterPro"/>
</dbReference>
<dbReference type="AlphaFoldDB" id="A0A7S1G277"/>
<dbReference type="SUPFAM" id="SSF48371">
    <property type="entry name" value="ARM repeat"/>
    <property type="match status" value="1"/>
</dbReference>
<dbReference type="Gene3D" id="1.25.10.10">
    <property type="entry name" value="Leucine-rich Repeat Variant"/>
    <property type="match status" value="2"/>
</dbReference>
<name>A0A7S1G277_9STRA</name>
<keyword evidence="2" id="KW-0677">Repeat</keyword>
<dbReference type="InterPro" id="IPR016024">
    <property type="entry name" value="ARM-type_fold"/>
</dbReference>
<dbReference type="InterPro" id="IPR011989">
    <property type="entry name" value="ARM-like"/>
</dbReference>
<proteinExistence type="inferred from homology"/>
<comment type="similarity">
    <text evidence="1">Belongs to the beta-catenin family.</text>
</comment>
<dbReference type="PANTHER" id="PTHR47249">
    <property type="entry name" value="VACUOLAR PROTEIN 8"/>
    <property type="match status" value="1"/>
</dbReference>
<dbReference type="EMBL" id="HBFR01038816">
    <property type="protein sequence ID" value="CAD8901120.1"/>
    <property type="molecule type" value="Transcribed_RNA"/>
</dbReference>
<evidence type="ECO:0000313" key="3">
    <source>
        <dbReference type="EMBL" id="CAD8901120.1"/>
    </source>
</evidence>
<dbReference type="InterPro" id="IPR045156">
    <property type="entry name" value="Vac8"/>
</dbReference>
<protein>
    <recommendedName>
        <fullName evidence="4">UNC-45/Cro1/She4 central domain-containing protein</fullName>
    </recommendedName>
</protein>
<sequence>MVFEDICLICLNLERIYRQCSPKSIEESYREIGNALLQNLINAWDICTNGTCRRDKYIAPIIKIFSHFVNVKTAREYMAANNELLDVLVRAVDIAYMYTTLTAVHAYCIDPLWIISILTLADSASIVCHSGVLKVLTKASQGHAEMKKEVAASILNLTSKQPNHSMLLSYNGILETIRCLLLSTELSAKRRAAGALRNLASNKSIRARLISFKRGRIVDDLVKVGNSDFKSKASRHAAEALRKLAEGISSSELIESSEIMQAIAKMACSQNRFVRHFVTKLVVNQAKKAECSEASCKFIFRCLTQIHDKTSDDNASNLLQISEAFLFQSCMLANREPMVRYDGLLQAISKLAISEHGEIRHNALSTLQKLANNPANQNVICNNKAVLGTAKQMLRKEGNGYDETKKLVFDLIALLALEEENRSLLADCKELVNAMLHYTRSTADSDGKSDGINAIMLLAQRAKI</sequence>
<evidence type="ECO:0008006" key="4">
    <source>
        <dbReference type="Google" id="ProtNLM"/>
    </source>
</evidence>
<dbReference type="PANTHER" id="PTHR47249:SF1">
    <property type="entry name" value="VACUOLAR PROTEIN 8"/>
    <property type="match status" value="1"/>
</dbReference>
<accession>A0A7S1G277</accession>
<evidence type="ECO:0000256" key="2">
    <source>
        <dbReference type="ARBA" id="ARBA00022737"/>
    </source>
</evidence>